<keyword evidence="1" id="KW-0614">Plasmid</keyword>
<dbReference type="AlphaFoldDB" id="I2GU98"/>
<name>I2GU98_9BACT</name>
<reference evidence="1 2" key="1">
    <citation type="journal article" date="2012" name="J. Bacteriol.">
        <title>Genome Sequence of the Filamentous Bacterium Fibrisoma limi BUZ 3T.</title>
        <authorList>
            <person name="Filippini M."/>
            <person name="Qi W."/>
            <person name="Jaenicke S."/>
            <person name="Goesmann A."/>
            <person name="Smits T.H."/>
            <person name="Bagheri H.C."/>
        </authorList>
    </citation>
    <scope>NUCLEOTIDE SEQUENCE [LARGE SCALE GENOMIC DNA]</scope>
    <source>
        <strain evidence="2">BUZ 3T</strain>
        <plasmid evidence="1 2">pFLIM03</plasmid>
    </source>
</reference>
<organism evidence="1 2">
    <name type="scientific">Fibrisoma limi BUZ 3</name>
    <dbReference type="NCBI Taxonomy" id="1185876"/>
    <lineage>
        <taxon>Bacteria</taxon>
        <taxon>Pseudomonadati</taxon>
        <taxon>Bacteroidota</taxon>
        <taxon>Cytophagia</taxon>
        <taxon>Cytophagales</taxon>
        <taxon>Spirosomataceae</taxon>
        <taxon>Fibrisoma</taxon>
    </lineage>
</organism>
<proteinExistence type="predicted"/>
<protein>
    <submittedName>
        <fullName evidence="1">Uncharacterized protein</fullName>
    </submittedName>
</protein>
<dbReference type="EMBL" id="HE805918">
    <property type="protein sequence ID" value="CCH57699.1"/>
    <property type="molecule type" value="Genomic_DNA"/>
</dbReference>
<geneLocation type="plasmid" evidence="1 2">
    <name>pFLIM03</name>
</geneLocation>
<evidence type="ECO:0000313" key="2">
    <source>
        <dbReference type="Proteomes" id="UP000009309"/>
    </source>
</evidence>
<keyword evidence="2" id="KW-1185">Reference proteome</keyword>
<accession>I2GU98</accession>
<sequence length="88" mass="10032">MNSPVYEEWSHRLVQSGHGPNTYYRVFKGTVNWSKSPGGMKPAIIVFIQYGKTEQWEKARGKEVALDLPAHILTEDLIYVLAAIQELE</sequence>
<dbReference type="Proteomes" id="UP000009309">
    <property type="component" value="Plasmid pFLIM03"/>
</dbReference>
<gene>
    <name evidence="1" type="ORF">BN8_p06908</name>
</gene>
<evidence type="ECO:0000313" key="1">
    <source>
        <dbReference type="EMBL" id="CCH57699.1"/>
    </source>
</evidence>